<dbReference type="GO" id="GO:0004143">
    <property type="term" value="F:ATP-dependent diacylglycerol kinase activity"/>
    <property type="evidence" value="ECO:0007669"/>
    <property type="project" value="InterPro"/>
</dbReference>
<evidence type="ECO:0000313" key="3">
    <source>
        <dbReference type="Proteomes" id="UP000009227"/>
    </source>
</evidence>
<feature type="transmembrane region" description="Helical" evidence="1">
    <location>
        <begin position="124"/>
        <end position="152"/>
    </location>
</feature>
<feature type="transmembrane region" description="Helical" evidence="1">
    <location>
        <begin position="67"/>
        <end position="85"/>
    </location>
</feature>
<reference evidence="2 3" key="1">
    <citation type="submission" date="2011-05" db="EMBL/GenBank/DDBJ databases">
        <title>Complete sequence of Methanotorris igneus Kol 5.</title>
        <authorList>
            <consortium name="US DOE Joint Genome Institute"/>
            <person name="Lucas S."/>
            <person name="Han J."/>
            <person name="Lapidus A."/>
            <person name="Cheng J.-F."/>
            <person name="Goodwin L."/>
            <person name="Pitluck S."/>
            <person name="Peters L."/>
            <person name="Mikhailova N."/>
            <person name="Chertkov O."/>
            <person name="Han C."/>
            <person name="Tapia R."/>
            <person name="Land M."/>
            <person name="Hauser L."/>
            <person name="Kyrpides N."/>
            <person name="Ivanova N."/>
            <person name="Pagani I."/>
            <person name="Sieprawska-Lupa M."/>
            <person name="Whitman W."/>
            <person name="Woyke T."/>
        </authorList>
    </citation>
    <scope>NUCLEOTIDE SEQUENCE [LARGE SCALE GENOMIC DNA]</scope>
    <source>
        <strain evidence="3">DSM 5666 / JCM 11834 / Kol 5</strain>
    </source>
</reference>
<dbReference type="OrthoDB" id="107330at2157"/>
<evidence type="ECO:0000313" key="2">
    <source>
        <dbReference type="EMBL" id="AEF96693.1"/>
    </source>
</evidence>
<feature type="transmembrane region" description="Helical" evidence="1">
    <location>
        <begin position="91"/>
        <end position="112"/>
    </location>
</feature>
<keyword evidence="2" id="KW-0808">Transferase</keyword>
<keyword evidence="1" id="KW-0812">Transmembrane</keyword>
<evidence type="ECO:0000256" key="1">
    <source>
        <dbReference type="SAM" id="Phobius"/>
    </source>
</evidence>
<proteinExistence type="predicted"/>
<protein>
    <submittedName>
        <fullName evidence="2">Phosphatidate cytidylyltransferase</fullName>
    </submittedName>
</protein>
<keyword evidence="3" id="KW-1185">Reference proteome</keyword>
<name>F6BDY2_METIK</name>
<organism evidence="3">
    <name type="scientific">Methanotorris igneus (strain DSM 5666 / JCM 11834 / Kol 5)</name>
    <dbReference type="NCBI Taxonomy" id="880724"/>
    <lineage>
        <taxon>Archaea</taxon>
        <taxon>Methanobacteriati</taxon>
        <taxon>Methanobacteriota</taxon>
        <taxon>Methanomada group</taxon>
        <taxon>Methanococci</taxon>
        <taxon>Methanococcales</taxon>
        <taxon>Methanocaldococcaceae</taxon>
        <taxon>Methanotorris</taxon>
    </lineage>
</organism>
<sequence>MREIYRQLIHMVFGSITAFSILYFGKKVIYPLFILTLAGIFLHFYLRKHYAPIISDLLRLCGRENEYGKGAVLFAVGVLIAVILVDNINAIFYAILVFSISDALATLVGIRGKIKIFGKTLEGFLAFFISACIILHSFGIYGVLVAFVGAFIELISKKIKIDDNLVLPIFLAFILNMINW</sequence>
<dbReference type="STRING" id="880724.Metig_1154"/>
<dbReference type="HOGENOM" id="CLU_031477_4_2_2"/>
<keyword evidence="1" id="KW-1133">Transmembrane helix</keyword>
<dbReference type="EMBL" id="CP002737">
    <property type="protein sequence ID" value="AEF96693.1"/>
    <property type="molecule type" value="Genomic_DNA"/>
</dbReference>
<keyword evidence="2" id="KW-0548">Nucleotidyltransferase</keyword>
<feature type="transmembrane region" description="Helical" evidence="1">
    <location>
        <begin position="29"/>
        <end position="46"/>
    </location>
</feature>
<dbReference type="KEGG" id="mig:Metig_1154"/>
<dbReference type="InterPro" id="IPR037997">
    <property type="entry name" value="Dgk1-like"/>
</dbReference>
<dbReference type="AlphaFoldDB" id="F6BDY2"/>
<gene>
    <name evidence="2" type="ordered locus">Metig_1154</name>
</gene>
<dbReference type="GeneID" id="10644012"/>
<dbReference type="GO" id="GO:0016779">
    <property type="term" value="F:nucleotidyltransferase activity"/>
    <property type="evidence" value="ECO:0007669"/>
    <property type="project" value="UniProtKB-KW"/>
</dbReference>
<accession>F6BDY2</accession>
<feature type="transmembrane region" description="Helical" evidence="1">
    <location>
        <begin position="7"/>
        <end position="23"/>
    </location>
</feature>
<dbReference type="PANTHER" id="PTHR31303:SF1">
    <property type="entry name" value="CTP-DEPENDENT DIACYLGLYCEROL KINASE 1"/>
    <property type="match status" value="1"/>
</dbReference>
<dbReference type="PANTHER" id="PTHR31303">
    <property type="entry name" value="CTP-DEPENDENT DIACYLGLYCEROL KINASE 1"/>
    <property type="match status" value="1"/>
</dbReference>
<dbReference type="RefSeq" id="WP_013799294.1">
    <property type="nucleotide sequence ID" value="NC_015562.1"/>
</dbReference>
<keyword evidence="1" id="KW-0472">Membrane</keyword>
<dbReference type="Proteomes" id="UP000009227">
    <property type="component" value="Chromosome"/>
</dbReference>